<dbReference type="AlphaFoldDB" id="A0A2N9XG15"/>
<evidence type="ECO:0000313" key="2">
    <source>
        <dbReference type="Proteomes" id="UP000229970"/>
    </source>
</evidence>
<organism evidence="1 2">
    <name type="scientific">Snodgrassella alvi</name>
    <dbReference type="NCBI Taxonomy" id="1196083"/>
    <lineage>
        <taxon>Bacteria</taxon>
        <taxon>Pseudomonadati</taxon>
        <taxon>Pseudomonadota</taxon>
        <taxon>Betaproteobacteria</taxon>
        <taxon>Neisseriales</taxon>
        <taxon>Neisseriaceae</taxon>
        <taxon>Snodgrassella</taxon>
    </lineage>
</organism>
<sequence length="138" mass="15495">MRLTLQNADATEYELIDVFRFFDQLMILQCGAENTVITSWPEGTRVLCASTAGSFSQQRNNNTVIISEMEAISYQIQKIIIDASRGSSQILLLENDSNQQNKLPILITNMQDGDELLLEIKGVDSINELPTLMNARKL</sequence>
<name>A0A2N9XG15_9NEIS</name>
<gene>
    <name evidence="1" type="ORF">BHC46_07345</name>
</gene>
<evidence type="ECO:0000313" key="1">
    <source>
        <dbReference type="EMBL" id="PIT47270.1"/>
    </source>
</evidence>
<protein>
    <submittedName>
        <fullName evidence="1">Uncharacterized protein</fullName>
    </submittedName>
</protein>
<comment type="caution">
    <text evidence="1">The sequence shown here is derived from an EMBL/GenBank/DDBJ whole genome shotgun (WGS) entry which is preliminary data.</text>
</comment>
<reference evidence="1 2" key="1">
    <citation type="journal article" date="2017" name="MBio">
        <title>Type VI secretion-mediated competition in the bee gut microbiome.</title>
        <authorList>
            <person name="Steele M.I."/>
            <person name="Kwong W.K."/>
            <person name="Powell J.E."/>
            <person name="Whiteley M."/>
            <person name="Moran N.A."/>
        </authorList>
    </citation>
    <scope>NUCLEOTIDE SEQUENCE [LARGE SCALE GENOMIC DNA]</scope>
    <source>
        <strain evidence="1 2">Ruf1-X</strain>
    </source>
</reference>
<accession>A0A2N9XG15</accession>
<dbReference type="EMBL" id="MEIP01000018">
    <property type="protein sequence ID" value="PIT47270.1"/>
    <property type="molecule type" value="Genomic_DNA"/>
</dbReference>
<proteinExistence type="predicted"/>
<dbReference type="Proteomes" id="UP000229970">
    <property type="component" value="Unassembled WGS sequence"/>
</dbReference>